<name>A0A8X6I658_NEPPI</name>
<keyword evidence="1" id="KW-0175">Coiled coil</keyword>
<dbReference type="AlphaFoldDB" id="A0A8X6I658"/>
<reference evidence="2" key="1">
    <citation type="submission" date="2020-08" db="EMBL/GenBank/DDBJ databases">
        <title>Multicomponent nature underlies the extraordinary mechanical properties of spider dragline silk.</title>
        <authorList>
            <person name="Kono N."/>
            <person name="Nakamura H."/>
            <person name="Mori M."/>
            <person name="Yoshida Y."/>
            <person name="Ohtoshi R."/>
            <person name="Malay A.D."/>
            <person name="Moran D.A.P."/>
            <person name="Tomita M."/>
            <person name="Numata K."/>
            <person name="Arakawa K."/>
        </authorList>
    </citation>
    <scope>NUCLEOTIDE SEQUENCE</scope>
</reference>
<dbReference type="Gene3D" id="3.30.420.10">
    <property type="entry name" value="Ribonuclease H-like superfamily/Ribonuclease H"/>
    <property type="match status" value="1"/>
</dbReference>
<dbReference type="GO" id="GO:0003676">
    <property type="term" value="F:nucleic acid binding"/>
    <property type="evidence" value="ECO:0007669"/>
    <property type="project" value="InterPro"/>
</dbReference>
<dbReference type="InterPro" id="IPR036397">
    <property type="entry name" value="RNaseH_sf"/>
</dbReference>
<sequence>MSGIAKLKKVELRTVAEEIGLVVNEGMKKSELRRLIEDSDVFKNDNEALKSAVEDALENRNKKSDQDSEIEIERLKIERIKLELQLAQVKANGNNTSFDQGCKSEPEESLDSLLKSVRTLTIKPPKCLVNFPGDSYDLHNSELYQRELKDHQGEPVCLLVHNSEILPIINKCSSFTKLQRIIAWCMRFKENARNPLQRTTGNLTVPELSAALICLVRSVQFVYFSKDIQCIMKGEKLSNSSKLLNLSPFLDEKNVLRVGGRLQHSELPLNHKHPMLIPNNCNICDLIIDHYHVFYLHTGVEATLANLRTQFWISNGERYVVPPDRFCEMALLSPGNVKERADATERAEYAVEIKLLGAERIRTTAYLPQSNGFVEEFHQPLKAAIMCHATDKWTEVLPTILLGLRASLKENIGCTLAELVYGKTLRLFGQFFNYTQADGNPAQLVEQVGHYMQQLKPKPAVSHTKQAVFVHKDLKTCSHVFVRRESVRRPLQAPYDGPFLVLKRSDKLFKVNVNGKPSTISIKKVKPALMPNTDSDITPSATKFIT</sequence>
<evidence type="ECO:0000313" key="2">
    <source>
        <dbReference type="EMBL" id="GFS31911.1"/>
    </source>
</evidence>
<dbReference type="Proteomes" id="UP000887013">
    <property type="component" value="Unassembled WGS sequence"/>
</dbReference>
<proteinExistence type="predicted"/>
<feature type="coiled-coil region" evidence="1">
    <location>
        <begin position="46"/>
        <end position="92"/>
    </location>
</feature>
<organism evidence="2 3">
    <name type="scientific">Nephila pilipes</name>
    <name type="common">Giant wood spider</name>
    <name type="synonym">Nephila maculata</name>
    <dbReference type="NCBI Taxonomy" id="299642"/>
    <lineage>
        <taxon>Eukaryota</taxon>
        <taxon>Metazoa</taxon>
        <taxon>Ecdysozoa</taxon>
        <taxon>Arthropoda</taxon>
        <taxon>Chelicerata</taxon>
        <taxon>Arachnida</taxon>
        <taxon>Araneae</taxon>
        <taxon>Araneomorphae</taxon>
        <taxon>Entelegynae</taxon>
        <taxon>Araneoidea</taxon>
        <taxon>Nephilidae</taxon>
        <taxon>Nephila</taxon>
    </lineage>
</organism>
<dbReference type="SUPFAM" id="SSF53098">
    <property type="entry name" value="Ribonuclease H-like"/>
    <property type="match status" value="1"/>
</dbReference>
<dbReference type="EMBL" id="BMAW01042009">
    <property type="protein sequence ID" value="GFS31911.1"/>
    <property type="molecule type" value="Genomic_DNA"/>
</dbReference>
<evidence type="ECO:0000313" key="3">
    <source>
        <dbReference type="Proteomes" id="UP000887013"/>
    </source>
</evidence>
<comment type="caution">
    <text evidence="2">The sequence shown here is derived from an EMBL/GenBank/DDBJ whole genome shotgun (WGS) entry which is preliminary data.</text>
</comment>
<dbReference type="PANTHER" id="PTHR38681:SF1">
    <property type="entry name" value="RETROVIRUS-RELATED POL POLYPROTEIN FROM TRANSPOSON 412-LIKE PROTEIN"/>
    <property type="match status" value="1"/>
</dbReference>
<accession>A0A8X6I658</accession>
<gene>
    <name evidence="2" type="primary">AVEN_172970_1</name>
    <name evidence="2" type="ORF">NPIL_691651</name>
</gene>
<dbReference type="InterPro" id="IPR012337">
    <property type="entry name" value="RNaseH-like_sf"/>
</dbReference>
<keyword evidence="3" id="KW-1185">Reference proteome</keyword>
<dbReference type="PANTHER" id="PTHR38681">
    <property type="entry name" value="RETROVIRUS-RELATED POL POLYPROTEIN FROM TRANSPOSON 412-LIKE PROTEIN-RELATED"/>
    <property type="match status" value="1"/>
</dbReference>
<protein>
    <submittedName>
        <fullName evidence="2">Integrase catalytic domain-containing protein</fullName>
    </submittedName>
</protein>
<evidence type="ECO:0000256" key="1">
    <source>
        <dbReference type="SAM" id="Coils"/>
    </source>
</evidence>